<protein>
    <submittedName>
        <fullName evidence="1">Uncharacterized protein</fullName>
    </submittedName>
</protein>
<organism evidence="1 2">
    <name type="scientific">Blastocystis sp. subtype 1 (strain ATCC 50177 / NandII)</name>
    <dbReference type="NCBI Taxonomy" id="478820"/>
    <lineage>
        <taxon>Eukaryota</taxon>
        <taxon>Sar</taxon>
        <taxon>Stramenopiles</taxon>
        <taxon>Bigyra</taxon>
        <taxon>Opalozoa</taxon>
        <taxon>Opalinata</taxon>
        <taxon>Blastocystidae</taxon>
        <taxon>Blastocystis</taxon>
    </lineage>
</organism>
<dbReference type="Proteomes" id="UP000078348">
    <property type="component" value="Unassembled WGS sequence"/>
</dbReference>
<comment type="caution">
    <text evidence="1">The sequence shown here is derived from an EMBL/GenBank/DDBJ whole genome shotgun (WGS) entry which is preliminary data.</text>
</comment>
<accession>A0A196S7D9</accession>
<evidence type="ECO:0000313" key="2">
    <source>
        <dbReference type="Proteomes" id="UP000078348"/>
    </source>
</evidence>
<name>A0A196S7D9_BLAHN</name>
<keyword evidence="2" id="KW-1185">Reference proteome</keyword>
<dbReference type="AlphaFoldDB" id="A0A196S7D9"/>
<gene>
    <name evidence="1" type="ORF">AV274_5327</name>
</gene>
<proteinExistence type="predicted"/>
<sequence>MPPRGDYLQNQRFDYAATLCLFADQILEELEGAEPTVSLFDEKEEEVVQLAIDLGMKKEVEMLSCRIKAEAVLAASSQKEGGAMRGSLNEHLDERVVPNAKGQYDVISIPVPMHASTWTRV</sequence>
<dbReference type="EMBL" id="LXWW01000486">
    <property type="protein sequence ID" value="OAO12953.1"/>
    <property type="molecule type" value="Genomic_DNA"/>
</dbReference>
<reference evidence="1 2" key="1">
    <citation type="submission" date="2016-05" db="EMBL/GenBank/DDBJ databases">
        <title>Nuclear genome of Blastocystis sp. subtype 1 NandII.</title>
        <authorList>
            <person name="Gentekaki E."/>
            <person name="Curtis B."/>
            <person name="Stairs C."/>
            <person name="Eme L."/>
            <person name="Herman E."/>
            <person name="Klimes V."/>
            <person name="Arias M.C."/>
            <person name="Elias M."/>
            <person name="Hilliou F."/>
            <person name="Klute M."/>
            <person name="Malik S.-B."/>
            <person name="Pightling A."/>
            <person name="Rachubinski R."/>
            <person name="Salas D."/>
            <person name="Schlacht A."/>
            <person name="Suga H."/>
            <person name="Archibald J."/>
            <person name="Ball S.G."/>
            <person name="Clark G."/>
            <person name="Dacks J."/>
            <person name="Van Der Giezen M."/>
            <person name="Tsaousis A."/>
            <person name="Roger A."/>
        </authorList>
    </citation>
    <scope>NUCLEOTIDE SEQUENCE [LARGE SCALE GENOMIC DNA]</scope>
    <source>
        <strain evidence="2">ATCC 50177 / NandII</strain>
    </source>
</reference>
<evidence type="ECO:0000313" key="1">
    <source>
        <dbReference type="EMBL" id="OAO12953.1"/>
    </source>
</evidence>